<dbReference type="GO" id="GO:0071555">
    <property type="term" value="P:cell wall organization"/>
    <property type="evidence" value="ECO:0007669"/>
    <property type="project" value="UniProtKB-KW"/>
</dbReference>
<keyword evidence="4" id="KW-0328">Glycosyltransferase</keyword>
<evidence type="ECO:0000256" key="8">
    <source>
        <dbReference type="ARBA" id="ARBA00023316"/>
    </source>
</evidence>
<keyword evidence="8" id="KW-0961">Cell wall biogenesis/degradation</keyword>
<accession>A0A0V0QS50</accession>
<dbReference type="EMBL" id="LDAU01000110">
    <property type="protein sequence ID" value="KRX05123.1"/>
    <property type="molecule type" value="Genomic_DNA"/>
</dbReference>
<proteinExistence type="predicted"/>
<dbReference type="AlphaFoldDB" id="A0A0V0QS50"/>
<keyword evidence="3" id="KW-1003">Cell membrane</keyword>
<evidence type="ECO:0000256" key="2">
    <source>
        <dbReference type="ARBA" id="ARBA00012543"/>
    </source>
</evidence>
<dbReference type="OrthoDB" id="26569at2759"/>
<dbReference type="InParanoid" id="A0A0V0QS50"/>
<evidence type="ECO:0000256" key="6">
    <source>
        <dbReference type="ARBA" id="ARBA00022692"/>
    </source>
</evidence>
<evidence type="ECO:0000256" key="5">
    <source>
        <dbReference type="ARBA" id="ARBA00022679"/>
    </source>
</evidence>
<keyword evidence="9" id="KW-1133">Transmembrane helix</keyword>
<name>A0A0V0QS50_PSEPJ</name>
<evidence type="ECO:0000256" key="3">
    <source>
        <dbReference type="ARBA" id="ARBA00022475"/>
    </source>
</evidence>
<dbReference type="GO" id="GO:0004100">
    <property type="term" value="F:chitin synthase activity"/>
    <property type="evidence" value="ECO:0007669"/>
    <property type="project" value="UniProtKB-EC"/>
</dbReference>
<organism evidence="10 11">
    <name type="scientific">Pseudocohnilembus persalinus</name>
    <name type="common">Ciliate</name>
    <dbReference type="NCBI Taxonomy" id="266149"/>
    <lineage>
        <taxon>Eukaryota</taxon>
        <taxon>Sar</taxon>
        <taxon>Alveolata</taxon>
        <taxon>Ciliophora</taxon>
        <taxon>Intramacronucleata</taxon>
        <taxon>Oligohymenophorea</taxon>
        <taxon>Scuticociliatia</taxon>
        <taxon>Philasterida</taxon>
        <taxon>Pseudocohnilembidae</taxon>
        <taxon>Pseudocohnilembus</taxon>
    </lineage>
</organism>
<dbReference type="PANTHER" id="PTHR22914">
    <property type="entry name" value="CHITIN SYNTHASE"/>
    <property type="match status" value="1"/>
</dbReference>
<evidence type="ECO:0000256" key="1">
    <source>
        <dbReference type="ARBA" id="ARBA00004651"/>
    </source>
</evidence>
<evidence type="ECO:0000256" key="9">
    <source>
        <dbReference type="SAM" id="Phobius"/>
    </source>
</evidence>
<keyword evidence="7 9" id="KW-0472">Membrane</keyword>
<feature type="transmembrane region" description="Helical" evidence="9">
    <location>
        <begin position="47"/>
        <end position="65"/>
    </location>
</feature>
<evidence type="ECO:0000256" key="7">
    <source>
        <dbReference type="ARBA" id="ARBA00023136"/>
    </source>
</evidence>
<dbReference type="GO" id="GO:0006031">
    <property type="term" value="P:chitin biosynthetic process"/>
    <property type="evidence" value="ECO:0007669"/>
    <property type="project" value="TreeGrafter"/>
</dbReference>
<dbReference type="EC" id="2.4.1.16" evidence="2"/>
<keyword evidence="11" id="KW-1185">Reference proteome</keyword>
<reference evidence="10 11" key="1">
    <citation type="journal article" date="2015" name="Sci. Rep.">
        <title>Genome of the facultative scuticociliatosis pathogen Pseudocohnilembus persalinus provides insight into its virulence through horizontal gene transfer.</title>
        <authorList>
            <person name="Xiong J."/>
            <person name="Wang G."/>
            <person name="Cheng J."/>
            <person name="Tian M."/>
            <person name="Pan X."/>
            <person name="Warren A."/>
            <person name="Jiang C."/>
            <person name="Yuan D."/>
            <person name="Miao W."/>
        </authorList>
    </citation>
    <scope>NUCLEOTIDE SEQUENCE [LARGE SCALE GENOMIC DNA]</scope>
    <source>
        <strain evidence="10">36N120E</strain>
    </source>
</reference>
<evidence type="ECO:0000313" key="11">
    <source>
        <dbReference type="Proteomes" id="UP000054937"/>
    </source>
</evidence>
<dbReference type="PANTHER" id="PTHR22914:SF9">
    <property type="entry name" value="CHITIN SYNTHASE 1"/>
    <property type="match status" value="1"/>
</dbReference>
<evidence type="ECO:0000256" key="4">
    <source>
        <dbReference type="ARBA" id="ARBA00022676"/>
    </source>
</evidence>
<dbReference type="Proteomes" id="UP000054937">
    <property type="component" value="Unassembled WGS sequence"/>
</dbReference>
<sequence length="133" mass="15306">MVLLYIFSSFLGIIMLFAFIMAIIFAVQLMFGGIENDNENAVIDPKIVQVGIAITFGLYIFPVFFNLDKATQLLTSLPHYLFFTPTYINTLIIYAFGRIDDLSWGTKGLEGQNDTSKLAFNWIKYEWVIKWVR</sequence>
<evidence type="ECO:0000313" key="10">
    <source>
        <dbReference type="EMBL" id="KRX05123.1"/>
    </source>
</evidence>
<comment type="subcellular location">
    <subcellularLocation>
        <location evidence="1">Cell membrane</location>
        <topology evidence="1">Multi-pass membrane protein</topology>
    </subcellularLocation>
</comment>
<protein>
    <recommendedName>
        <fullName evidence="2">chitin synthase</fullName>
        <ecNumber evidence="2">2.4.1.16</ecNumber>
    </recommendedName>
</protein>
<dbReference type="GO" id="GO:0005886">
    <property type="term" value="C:plasma membrane"/>
    <property type="evidence" value="ECO:0007669"/>
    <property type="project" value="UniProtKB-SubCell"/>
</dbReference>
<keyword evidence="5" id="KW-0808">Transferase</keyword>
<gene>
    <name evidence="10" type="ORF">PPERSA_06757</name>
</gene>
<feature type="transmembrane region" description="Helical" evidence="9">
    <location>
        <begin position="6"/>
        <end position="27"/>
    </location>
</feature>
<keyword evidence="6 9" id="KW-0812">Transmembrane</keyword>
<comment type="caution">
    <text evidence="10">The sequence shown here is derived from an EMBL/GenBank/DDBJ whole genome shotgun (WGS) entry which is preliminary data.</text>
</comment>
<feature type="transmembrane region" description="Helical" evidence="9">
    <location>
        <begin position="77"/>
        <end position="97"/>
    </location>
</feature>
<dbReference type="InterPro" id="IPR004835">
    <property type="entry name" value="Chitin_synth"/>
</dbReference>